<comment type="caution">
    <text evidence="2">The sequence shown here is derived from an EMBL/GenBank/DDBJ whole genome shotgun (WGS) entry which is preliminary data.</text>
</comment>
<name>A0A2R7Z252_9ACTN</name>
<dbReference type="InterPro" id="IPR036265">
    <property type="entry name" value="HIT-like_sf"/>
</dbReference>
<feature type="compositionally biased region" description="Basic and acidic residues" evidence="1">
    <location>
        <begin position="22"/>
        <end position="32"/>
    </location>
</feature>
<dbReference type="RefSeq" id="WP_108342513.1">
    <property type="nucleotide sequence ID" value="NZ_PYXZ01000001.1"/>
</dbReference>
<sequence>MSMKAPYREPLLPAEPGPRVVPEPRRRGEEGGGRCGVCAGSAEPAVWGDEHFTLHPPRTCSLPGTLWLASRDHVDSFRDLSSAAAAGFGPLVARVETAMLEDPGVGRVHVYRWGDGAAHFHVWMMPRPLGMLEASGMMLPLWEDALPDVPDEECRTAARRVVDRLAG</sequence>
<evidence type="ECO:0000313" key="3">
    <source>
        <dbReference type="Proteomes" id="UP000244867"/>
    </source>
</evidence>
<dbReference type="EMBL" id="PYXZ01000001">
    <property type="protein sequence ID" value="PUA82326.1"/>
    <property type="molecule type" value="Genomic_DNA"/>
</dbReference>
<dbReference type="AlphaFoldDB" id="A0A2R7Z252"/>
<dbReference type="Gene3D" id="3.30.428.10">
    <property type="entry name" value="HIT-like"/>
    <property type="match status" value="1"/>
</dbReference>
<keyword evidence="3" id="KW-1185">Reference proteome</keyword>
<accession>A0A2R7Z252</accession>
<evidence type="ECO:0000256" key="1">
    <source>
        <dbReference type="SAM" id="MobiDB-lite"/>
    </source>
</evidence>
<dbReference type="SUPFAM" id="SSF54197">
    <property type="entry name" value="HIT-like"/>
    <property type="match status" value="1"/>
</dbReference>
<evidence type="ECO:0008006" key="4">
    <source>
        <dbReference type="Google" id="ProtNLM"/>
    </source>
</evidence>
<organism evidence="2 3">
    <name type="scientific">Nocardioides currus</name>
    <dbReference type="NCBI Taxonomy" id="2133958"/>
    <lineage>
        <taxon>Bacteria</taxon>
        <taxon>Bacillati</taxon>
        <taxon>Actinomycetota</taxon>
        <taxon>Actinomycetes</taxon>
        <taxon>Propionibacteriales</taxon>
        <taxon>Nocardioidaceae</taxon>
        <taxon>Nocardioides</taxon>
    </lineage>
</organism>
<proteinExistence type="predicted"/>
<gene>
    <name evidence="2" type="ORF">C7S10_00795</name>
</gene>
<dbReference type="OrthoDB" id="3867598at2"/>
<dbReference type="Proteomes" id="UP000244867">
    <property type="component" value="Unassembled WGS sequence"/>
</dbReference>
<feature type="region of interest" description="Disordered" evidence="1">
    <location>
        <begin position="1"/>
        <end position="34"/>
    </location>
</feature>
<protein>
    <recommendedName>
        <fullName evidence="4">HIT family protein</fullName>
    </recommendedName>
</protein>
<evidence type="ECO:0000313" key="2">
    <source>
        <dbReference type="EMBL" id="PUA82326.1"/>
    </source>
</evidence>
<reference evidence="2 3" key="1">
    <citation type="submission" date="2018-03" db="EMBL/GenBank/DDBJ databases">
        <authorList>
            <person name="Keele B.F."/>
        </authorList>
    </citation>
    <scope>NUCLEOTIDE SEQUENCE [LARGE SCALE GENOMIC DNA]</scope>
    <source>
        <strain evidence="2 3">IB-3</strain>
    </source>
</reference>